<reference evidence="2" key="1">
    <citation type="submission" date="2018-12" db="EMBL/GenBank/DDBJ databases">
        <authorList>
            <person name="Jadhav K."/>
            <person name="Kushwaha B."/>
            <person name="Jadhav I."/>
        </authorList>
    </citation>
    <scope>NUCLEOTIDE SEQUENCE [LARGE SCALE GENOMIC DNA]</scope>
    <source>
        <strain evidence="2">SBS 10</strain>
    </source>
</reference>
<feature type="region of interest" description="Disordered" evidence="1">
    <location>
        <begin position="27"/>
        <end position="57"/>
    </location>
</feature>
<dbReference type="AlphaFoldDB" id="A0A3S0R5L5"/>
<organism evidence="2">
    <name type="scientific">Billgrantia gudaonensis</name>
    <dbReference type="NCBI Taxonomy" id="376427"/>
    <lineage>
        <taxon>Bacteria</taxon>
        <taxon>Pseudomonadati</taxon>
        <taxon>Pseudomonadota</taxon>
        <taxon>Gammaproteobacteria</taxon>
        <taxon>Oceanospirillales</taxon>
        <taxon>Halomonadaceae</taxon>
        <taxon>Billgrantia</taxon>
    </lineage>
</organism>
<evidence type="ECO:0000313" key="2">
    <source>
        <dbReference type="EMBL" id="RUA23264.1"/>
    </source>
</evidence>
<name>A0A3S0R5L5_9GAMM</name>
<protein>
    <recommendedName>
        <fullName evidence="3">GGDEF domain-containing protein</fullName>
    </recommendedName>
</protein>
<evidence type="ECO:0000256" key="1">
    <source>
        <dbReference type="SAM" id="MobiDB-lite"/>
    </source>
</evidence>
<comment type="caution">
    <text evidence="2">The sequence shown here is derived from an EMBL/GenBank/DDBJ whole genome shotgun (WGS) entry which is preliminary data.</text>
</comment>
<feature type="compositionally biased region" description="Polar residues" evidence="1">
    <location>
        <begin position="46"/>
        <end position="57"/>
    </location>
</feature>
<proteinExistence type="predicted"/>
<dbReference type="EMBL" id="RXHI01000001">
    <property type="protein sequence ID" value="RUA23264.1"/>
    <property type="molecule type" value="Genomic_DNA"/>
</dbReference>
<sequence length="120" mass="13498">MRLQIASRALCGSDVGSAGWRRRVHRHSALGPPPHRQQARAAALPSKQSCHDASSSMWAGTGPRHVLLLRVQPPTLPPREPLALLGLADKALYHAKHHGRDRKVLFWSWTWNRRPRDSAR</sequence>
<evidence type="ECO:0008006" key="3">
    <source>
        <dbReference type="Google" id="ProtNLM"/>
    </source>
</evidence>
<gene>
    <name evidence="2" type="ORF">DSL92_00500</name>
</gene>
<accession>A0A3S0R5L5</accession>